<keyword evidence="12 15" id="KW-0520">NAD</keyword>
<dbReference type="EC" id="7.1.1.1" evidence="4 15"/>
<dbReference type="EMBL" id="LN899821">
    <property type="protein sequence ID" value="CUV20854.1"/>
    <property type="molecule type" value="Genomic_DNA"/>
</dbReference>
<dbReference type="GO" id="GO:0050661">
    <property type="term" value="F:NADP binding"/>
    <property type="evidence" value="ECO:0007669"/>
    <property type="project" value="InterPro"/>
</dbReference>
<dbReference type="AlphaFoldDB" id="A0A0S4UF84"/>
<dbReference type="InterPro" id="IPR029035">
    <property type="entry name" value="DHS-like_NAD/FAD-binding_dom"/>
</dbReference>
<evidence type="ECO:0000256" key="5">
    <source>
        <dbReference type="ARBA" id="ARBA00014581"/>
    </source>
</evidence>
<evidence type="ECO:0000256" key="3">
    <source>
        <dbReference type="ARBA" id="ARBA00007919"/>
    </source>
</evidence>
<evidence type="ECO:0000256" key="14">
    <source>
        <dbReference type="ARBA" id="ARBA00048202"/>
    </source>
</evidence>
<name>A0A0S4UF84_RALSL</name>
<evidence type="ECO:0000256" key="12">
    <source>
        <dbReference type="ARBA" id="ARBA00023027"/>
    </source>
</evidence>
<dbReference type="Gene3D" id="3.40.50.1220">
    <property type="entry name" value="TPP-binding domain"/>
    <property type="match status" value="1"/>
</dbReference>
<comment type="subcellular location">
    <subcellularLocation>
        <location evidence="2">Cell inner membrane</location>
        <topology evidence="2">Multi-pass membrane protein</topology>
    </subcellularLocation>
</comment>
<sequence length="497" mass="52060">MNLHFISLDVVTLLYLVASVFFIQALKGLSHPTTSIRGNRFGMAGMTIAVLTTAALILKLSAGNALGLGYVLLGLVIGGGIGAFMARRVEMTKMPELVAFMHSMIGLAAVFIAMAAVGEPYAFGIAAKGAPIPTGNRLELFLGAAIGAITFSGSVIAFGKLSGRYKFRLFQGAPVRFAGQHLLNLVLGLATIGLGIAFIATENWPAFGAMLALAFLMGVLIIIPIGGADMPVVVSMLNSYSGWAAAGIGFSLNNSMLIIAGSLVGSSGAILSYIMCRAMNRSFFNVILGGFGGAASDAQTGAVQQRSVKSGSADDAAFILGNAETVVIVPGYGLAVARAQHAVKELAEKLTHKGITVKYAIHPVAGRMPGHMNVLLAEAEVPYDQVFEMEDINSEFGQADVAIVLGANDVVNPAAQQKGSPIYGMPILEAYKAKTIIVNKRSMASGYAGLDNELFYLDKTMMVFGDAKKIVEDMGKAMERACGMVTARRHKPDAIAP</sequence>
<evidence type="ECO:0000256" key="13">
    <source>
        <dbReference type="ARBA" id="ARBA00023136"/>
    </source>
</evidence>
<dbReference type="GO" id="GO:0005886">
    <property type="term" value="C:plasma membrane"/>
    <property type="evidence" value="ECO:0007669"/>
    <property type="project" value="UniProtKB-SubCell"/>
</dbReference>
<dbReference type="GO" id="GO:0008750">
    <property type="term" value="F:proton-translocating NAD(P)+ transhydrogenase activity"/>
    <property type="evidence" value="ECO:0007669"/>
    <property type="project" value="UniProtKB-EC"/>
</dbReference>
<proteinExistence type="inferred from homology"/>
<keyword evidence="9 15" id="KW-0521">NADP</keyword>
<evidence type="ECO:0000256" key="7">
    <source>
        <dbReference type="ARBA" id="ARBA00022519"/>
    </source>
</evidence>
<keyword evidence="8" id="KW-0812">Transmembrane</keyword>
<dbReference type="PIRSF" id="PIRSF000204">
    <property type="entry name" value="PNTB"/>
    <property type="match status" value="1"/>
</dbReference>
<evidence type="ECO:0000256" key="11">
    <source>
        <dbReference type="ARBA" id="ARBA00022989"/>
    </source>
</evidence>
<evidence type="ECO:0000256" key="10">
    <source>
        <dbReference type="ARBA" id="ARBA00022967"/>
    </source>
</evidence>
<comment type="similarity">
    <text evidence="3 15">Belongs to the PNT beta subunit family.</text>
</comment>
<evidence type="ECO:0000256" key="8">
    <source>
        <dbReference type="ARBA" id="ARBA00022692"/>
    </source>
</evidence>
<comment type="function">
    <text evidence="1 15">The transhydrogenation between NADH and NADP is coupled to respiration and ATP hydrolysis and functions as a proton pump across the membrane.</text>
</comment>
<keyword evidence="7 15" id="KW-0997">Cell inner membrane</keyword>
<protein>
    <recommendedName>
        <fullName evidence="5 15">NAD(P) transhydrogenase subunit beta</fullName>
        <ecNumber evidence="4 15">7.1.1.1</ecNumber>
    </recommendedName>
    <alternativeName>
        <fullName evidence="15">Nicotinamide nucleotide transhydrogenase subunit beta</fullName>
    </alternativeName>
</protein>
<evidence type="ECO:0000313" key="16">
    <source>
        <dbReference type="EMBL" id="CUV20854.1"/>
    </source>
</evidence>
<evidence type="ECO:0000256" key="4">
    <source>
        <dbReference type="ARBA" id="ARBA00012943"/>
    </source>
</evidence>
<dbReference type="InterPro" id="IPR034300">
    <property type="entry name" value="PNTB-like"/>
</dbReference>
<evidence type="ECO:0000256" key="6">
    <source>
        <dbReference type="ARBA" id="ARBA00022475"/>
    </source>
</evidence>
<dbReference type="InterPro" id="IPR012136">
    <property type="entry name" value="NADH_DH_b"/>
</dbReference>
<dbReference type="GO" id="GO:0016491">
    <property type="term" value="F:oxidoreductase activity"/>
    <property type="evidence" value="ECO:0007669"/>
    <property type="project" value="UniProtKB-KW"/>
</dbReference>
<dbReference type="PANTHER" id="PTHR44758">
    <property type="entry name" value="NAD(P) TRANSHYDROGENASE SUBUNIT BETA"/>
    <property type="match status" value="1"/>
</dbReference>
<evidence type="ECO:0000256" key="9">
    <source>
        <dbReference type="ARBA" id="ARBA00022857"/>
    </source>
</evidence>
<accession>A0A0S4UF84</accession>
<organism evidence="16">
    <name type="scientific">Ralstonia solanacearum</name>
    <name type="common">Pseudomonas solanacearum</name>
    <dbReference type="NCBI Taxonomy" id="305"/>
    <lineage>
        <taxon>Bacteria</taxon>
        <taxon>Pseudomonadati</taxon>
        <taxon>Pseudomonadota</taxon>
        <taxon>Betaproteobacteria</taxon>
        <taxon>Burkholderiales</taxon>
        <taxon>Burkholderiaceae</taxon>
        <taxon>Ralstonia</taxon>
        <taxon>Ralstonia solanacearum species complex</taxon>
    </lineage>
</organism>
<dbReference type="PANTHER" id="PTHR44758:SF1">
    <property type="entry name" value="NAD(P) TRANSHYDROGENASE SUBUNIT BETA"/>
    <property type="match status" value="1"/>
</dbReference>
<keyword evidence="10 15" id="KW-1278">Translocase</keyword>
<dbReference type="SUPFAM" id="SSF52467">
    <property type="entry name" value="DHS-like NAD/FAD-binding domain"/>
    <property type="match status" value="1"/>
</dbReference>
<keyword evidence="6 15" id="KW-1003">Cell membrane</keyword>
<keyword evidence="16" id="KW-0560">Oxidoreductase</keyword>
<evidence type="ECO:0000256" key="2">
    <source>
        <dbReference type="ARBA" id="ARBA00004429"/>
    </source>
</evidence>
<dbReference type="Pfam" id="PF02233">
    <property type="entry name" value="PNTB"/>
    <property type="match status" value="1"/>
</dbReference>
<keyword evidence="13 15" id="KW-0472">Membrane</keyword>
<evidence type="ECO:0000256" key="1">
    <source>
        <dbReference type="ARBA" id="ARBA00003943"/>
    </source>
</evidence>
<keyword evidence="11" id="KW-1133">Transmembrane helix</keyword>
<reference evidence="16" key="1">
    <citation type="submission" date="2015-10" db="EMBL/GenBank/DDBJ databases">
        <authorList>
            <person name="Gilbert D.G."/>
        </authorList>
    </citation>
    <scope>NUCLEOTIDE SEQUENCE</scope>
    <source>
        <strain evidence="16">Phyl III-seqv23</strain>
    </source>
</reference>
<evidence type="ECO:0000256" key="15">
    <source>
        <dbReference type="PIRNR" id="PIRNR000204"/>
    </source>
</evidence>
<comment type="catalytic activity">
    <reaction evidence="14 15">
        <text>NAD(+) + NADPH + H(+)(in) = NADH + NADP(+) + H(+)(out)</text>
        <dbReference type="Rhea" id="RHEA:47992"/>
        <dbReference type="ChEBI" id="CHEBI:15378"/>
        <dbReference type="ChEBI" id="CHEBI:57540"/>
        <dbReference type="ChEBI" id="CHEBI:57783"/>
        <dbReference type="ChEBI" id="CHEBI:57945"/>
        <dbReference type="ChEBI" id="CHEBI:58349"/>
        <dbReference type="EC" id="7.1.1.1"/>
    </reaction>
</comment>
<gene>
    <name evidence="16" type="primary">pntB</name>
    <name evidence="16" type="ORF">PSS4_v1_1800004</name>
</gene>